<organism evidence="2 3">
    <name type="scientific">Candidatus Komeilibacteria bacterium CG_4_9_14_0_8_um_filter_36_9</name>
    <dbReference type="NCBI Taxonomy" id="1974473"/>
    <lineage>
        <taxon>Bacteria</taxon>
        <taxon>Candidatus Komeiliibacteriota</taxon>
    </lineage>
</organism>
<dbReference type="EMBL" id="PFSY01000211">
    <property type="protein sequence ID" value="PJC00996.1"/>
    <property type="molecule type" value="Genomic_DNA"/>
</dbReference>
<gene>
    <name evidence="2" type="ORF">CO073_04580</name>
</gene>
<comment type="caution">
    <text evidence="2">The sequence shown here is derived from an EMBL/GenBank/DDBJ whole genome shotgun (WGS) entry which is preliminary data.</text>
</comment>
<dbReference type="AlphaFoldDB" id="A0A2M8DPZ4"/>
<evidence type="ECO:0000256" key="1">
    <source>
        <dbReference type="SAM" id="Phobius"/>
    </source>
</evidence>
<keyword evidence="1" id="KW-1133">Transmembrane helix</keyword>
<protein>
    <submittedName>
        <fullName evidence="2">Uncharacterized protein</fullName>
    </submittedName>
</protein>
<name>A0A2M8DPZ4_9BACT</name>
<reference evidence="3" key="1">
    <citation type="submission" date="2017-09" db="EMBL/GenBank/DDBJ databases">
        <title>Depth-based differentiation of microbial function through sediment-hosted aquifers and enrichment of novel symbionts in the deep terrestrial subsurface.</title>
        <authorList>
            <person name="Probst A.J."/>
            <person name="Ladd B."/>
            <person name="Jarett J.K."/>
            <person name="Geller-Mcgrath D.E."/>
            <person name="Sieber C.M.K."/>
            <person name="Emerson J.B."/>
            <person name="Anantharaman K."/>
            <person name="Thomas B.C."/>
            <person name="Malmstrom R."/>
            <person name="Stieglmeier M."/>
            <person name="Klingl A."/>
            <person name="Woyke T."/>
            <person name="Ryan C.M."/>
            <person name="Banfield J.F."/>
        </authorList>
    </citation>
    <scope>NUCLEOTIDE SEQUENCE [LARGE SCALE GENOMIC DNA]</scope>
</reference>
<evidence type="ECO:0000313" key="3">
    <source>
        <dbReference type="Proteomes" id="UP000230136"/>
    </source>
</evidence>
<keyword evidence="1" id="KW-0812">Transmembrane</keyword>
<accession>A0A2M8DPZ4</accession>
<sequence>MRVNHGFVIRIILLVSLAVVVWIAGVMVGQENTVTILNPETSVTGRQSFSNPQVSIMLDFGNGQ</sequence>
<dbReference type="Proteomes" id="UP000230136">
    <property type="component" value="Unassembled WGS sequence"/>
</dbReference>
<feature type="non-terminal residue" evidence="2">
    <location>
        <position position="64"/>
    </location>
</feature>
<keyword evidence="1" id="KW-0472">Membrane</keyword>
<feature type="transmembrane region" description="Helical" evidence="1">
    <location>
        <begin position="7"/>
        <end position="28"/>
    </location>
</feature>
<evidence type="ECO:0000313" key="2">
    <source>
        <dbReference type="EMBL" id="PJC00996.1"/>
    </source>
</evidence>
<proteinExistence type="predicted"/>